<dbReference type="InterPro" id="IPR035253">
    <property type="entry name" value="Lipoprotein_22_bac"/>
</dbReference>
<dbReference type="Pfam" id="PF17294">
    <property type="entry name" value="Lipoprotein_22"/>
    <property type="match status" value="1"/>
</dbReference>
<accession>A0A917HHJ0</accession>
<keyword evidence="1" id="KW-0732">Signal</keyword>
<gene>
    <name evidence="2" type="ORF">GCM10011398_25030</name>
</gene>
<evidence type="ECO:0000313" key="2">
    <source>
        <dbReference type="EMBL" id="GGG78732.1"/>
    </source>
</evidence>
<reference evidence="2" key="2">
    <citation type="submission" date="2020-09" db="EMBL/GenBank/DDBJ databases">
        <authorList>
            <person name="Sun Q."/>
            <person name="Zhou Y."/>
        </authorList>
    </citation>
    <scope>NUCLEOTIDE SEQUENCE</scope>
    <source>
        <strain evidence="2">CGMCC 1.12754</strain>
    </source>
</reference>
<feature type="chain" id="PRO_5036696340" description="Lipoprotein" evidence="1">
    <location>
        <begin position="24"/>
        <end position="198"/>
    </location>
</feature>
<dbReference type="RefSeq" id="WP_188455716.1">
    <property type="nucleotide sequence ID" value="NZ_BMFR01000010.1"/>
</dbReference>
<evidence type="ECO:0000313" key="3">
    <source>
        <dbReference type="Proteomes" id="UP000622860"/>
    </source>
</evidence>
<proteinExistence type="predicted"/>
<evidence type="ECO:0008006" key="4">
    <source>
        <dbReference type="Google" id="ProtNLM"/>
    </source>
</evidence>
<dbReference type="Gene3D" id="3.30.70.3060">
    <property type="match status" value="1"/>
</dbReference>
<protein>
    <recommendedName>
        <fullName evidence="4">Lipoprotein</fullName>
    </recommendedName>
</protein>
<reference evidence="2" key="1">
    <citation type="journal article" date="2014" name="Int. J. Syst. Evol. Microbiol.">
        <title>Complete genome sequence of Corynebacterium casei LMG S-19264T (=DSM 44701T), isolated from a smear-ripened cheese.</title>
        <authorList>
            <consortium name="US DOE Joint Genome Institute (JGI-PGF)"/>
            <person name="Walter F."/>
            <person name="Albersmeier A."/>
            <person name="Kalinowski J."/>
            <person name="Ruckert C."/>
        </authorList>
    </citation>
    <scope>NUCLEOTIDE SEQUENCE</scope>
    <source>
        <strain evidence="2">CGMCC 1.12754</strain>
    </source>
</reference>
<sequence length="198" mass="22020">MKKLLSVCFIAVIAGSLITGCSAINTIKDTFAKANGVILFGSQNQIKEAFKQEDEDIEEKDKYTIKVAEDGDQKIMILDEKTAKELVEKELLKEVKNDSDTEPIASLPEVKEGNGVLFAKQQDKEVNLDGKQVEVTYEGNKIIGDGRSYVDAFIIVDGTDFSTMKGTEKTMGIIKYDKDPSKKLDEFDVEQVQLVKIK</sequence>
<feature type="signal peptide" evidence="1">
    <location>
        <begin position="1"/>
        <end position="23"/>
    </location>
</feature>
<name>A0A917HHJ0_9BACI</name>
<comment type="caution">
    <text evidence="2">The sequence shown here is derived from an EMBL/GenBank/DDBJ whole genome shotgun (WGS) entry which is preliminary data.</text>
</comment>
<organism evidence="2 3">
    <name type="scientific">Virgibacillus oceani</name>
    <dbReference type="NCBI Taxonomy" id="1479511"/>
    <lineage>
        <taxon>Bacteria</taxon>
        <taxon>Bacillati</taxon>
        <taxon>Bacillota</taxon>
        <taxon>Bacilli</taxon>
        <taxon>Bacillales</taxon>
        <taxon>Bacillaceae</taxon>
        <taxon>Virgibacillus</taxon>
    </lineage>
</organism>
<dbReference type="EMBL" id="BMFR01000010">
    <property type="protein sequence ID" value="GGG78732.1"/>
    <property type="molecule type" value="Genomic_DNA"/>
</dbReference>
<dbReference type="Proteomes" id="UP000622860">
    <property type="component" value="Unassembled WGS sequence"/>
</dbReference>
<dbReference type="Gene3D" id="2.40.40.60">
    <property type="match status" value="1"/>
</dbReference>
<dbReference type="AlphaFoldDB" id="A0A917HHJ0"/>
<evidence type="ECO:0000256" key="1">
    <source>
        <dbReference type="SAM" id="SignalP"/>
    </source>
</evidence>
<keyword evidence="3" id="KW-1185">Reference proteome</keyword>
<dbReference type="PROSITE" id="PS51257">
    <property type="entry name" value="PROKAR_LIPOPROTEIN"/>
    <property type="match status" value="1"/>
</dbReference>